<dbReference type="AlphaFoldDB" id="A0A1G1WAD6"/>
<proteinExistence type="predicted"/>
<dbReference type="Gene3D" id="3.90.550.10">
    <property type="entry name" value="Spore Coat Polysaccharide Biosynthesis Protein SpsA, Chain A"/>
    <property type="match status" value="1"/>
</dbReference>
<feature type="domain" description="Glycosyltransferase 2-like" evidence="1">
    <location>
        <begin position="5"/>
        <end position="176"/>
    </location>
</feature>
<organism evidence="2 3">
    <name type="scientific">Candidatus Woykebacteria bacterium RBG_13_40_15</name>
    <dbReference type="NCBI Taxonomy" id="1802593"/>
    <lineage>
        <taxon>Bacteria</taxon>
        <taxon>Candidatus Woykeibacteriota</taxon>
    </lineage>
</organism>
<dbReference type="PANTHER" id="PTHR48090">
    <property type="entry name" value="UNDECAPRENYL-PHOSPHATE 4-DEOXY-4-FORMAMIDO-L-ARABINOSE TRANSFERASE-RELATED"/>
    <property type="match status" value="1"/>
</dbReference>
<comment type="caution">
    <text evidence="2">The sequence shown here is derived from an EMBL/GenBank/DDBJ whole genome shotgun (WGS) entry which is preliminary data.</text>
</comment>
<dbReference type="CDD" id="cd04179">
    <property type="entry name" value="DPM_DPG-synthase_like"/>
    <property type="match status" value="1"/>
</dbReference>
<name>A0A1G1WAD6_9BACT</name>
<dbReference type="InterPro" id="IPR050256">
    <property type="entry name" value="Glycosyltransferase_2"/>
</dbReference>
<sequence length="248" mass="28538">MTTLSIIIPVYNEAKTLKKVLERVYIYQIPNVKKELIIVESNSTDGSRKIVAEFAKNKKDVTLILEEKPQGKGHAVRTGLTKASGRIILIQDADLEYEVSDYPSLLKPILEGKTKFVLGSRHLNHTGDYSWDIRNFKEGRKALFMNIAGLAFHAFFNLIYQTNLTDPTTMYKVFKRECLKNLHLRGNYFDLDWELVAKLIRSGYKPIEVPVHYKPRGFAEGKKINIMRDGPRYVKAIIENRILPLNKL</sequence>
<dbReference type="Proteomes" id="UP000176631">
    <property type="component" value="Unassembled WGS sequence"/>
</dbReference>
<reference evidence="2 3" key="1">
    <citation type="journal article" date="2016" name="Nat. Commun.">
        <title>Thousands of microbial genomes shed light on interconnected biogeochemical processes in an aquifer system.</title>
        <authorList>
            <person name="Anantharaman K."/>
            <person name="Brown C.T."/>
            <person name="Hug L.A."/>
            <person name="Sharon I."/>
            <person name="Castelle C.J."/>
            <person name="Probst A.J."/>
            <person name="Thomas B.C."/>
            <person name="Singh A."/>
            <person name="Wilkins M.J."/>
            <person name="Karaoz U."/>
            <person name="Brodie E.L."/>
            <person name="Williams K.H."/>
            <person name="Hubbard S.S."/>
            <person name="Banfield J.F."/>
        </authorList>
    </citation>
    <scope>NUCLEOTIDE SEQUENCE [LARGE SCALE GENOMIC DNA]</scope>
</reference>
<evidence type="ECO:0000259" key="1">
    <source>
        <dbReference type="Pfam" id="PF00535"/>
    </source>
</evidence>
<evidence type="ECO:0000313" key="3">
    <source>
        <dbReference type="Proteomes" id="UP000176631"/>
    </source>
</evidence>
<dbReference type="PANTHER" id="PTHR48090:SF7">
    <property type="entry name" value="RFBJ PROTEIN"/>
    <property type="match status" value="1"/>
</dbReference>
<dbReference type="InterPro" id="IPR001173">
    <property type="entry name" value="Glyco_trans_2-like"/>
</dbReference>
<dbReference type="EMBL" id="MHCP01000001">
    <property type="protein sequence ID" value="OGY24668.1"/>
    <property type="molecule type" value="Genomic_DNA"/>
</dbReference>
<evidence type="ECO:0000313" key="2">
    <source>
        <dbReference type="EMBL" id="OGY24668.1"/>
    </source>
</evidence>
<gene>
    <name evidence="2" type="ORF">A2172_03700</name>
</gene>
<dbReference type="InterPro" id="IPR029044">
    <property type="entry name" value="Nucleotide-diphossugar_trans"/>
</dbReference>
<accession>A0A1G1WAD6</accession>
<dbReference type="Pfam" id="PF00535">
    <property type="entry name" value="Glycos_transf_2"/>
    <property type="match status" value="1"/>
</dbReference>
<dbReference type="SUPFAM" id="SSF53448">
    <property type="entry name" value="Nucleotide-diphospho-sugar transferases"/>
    <property type="match status" value="1"/>
</dbReference>
<protein>
    <recommendedName>
        <fullName evidence="1">Glycosyltransferase 2-like domain-containing protein</fullName>
    </recommendedName>
</protein>
<dbReference type="STRING" id="1802593.A2172_03700"/>